<keyword evidence="10" id="KW-1185">Reference proteome</keyword>
<feature type="region of interest" description="Disordered" evidence="6">
    <location>
        <begin position="192"/>
        <end position="224"/>
    </location>
</feature>
<evidence type="ECO:0000259" key="8">
    <source>
        <dbReference type="Pfam" id="PF13491"/>
    </source>
</evidence>
<keyword evidence="4 7" id="KW-1133">Transmembrane helix</keyword>
<sequence length="357" mass="37737">MTYGTLADFHGGHGRFREFATRNGTKLAGLLLILVALAMTVSLASWHADDPSLSYAADGPVRNLLLGPGAIFADLAMQFLGLAILGLVLPVAGHGWKLFRLRVPRQIRIQSAYWLGGILLLSTALACFPTPAGWPLPVGLGGAVGDLVLRVPEAMSGEMMSAGARAAIGIVCGMVSLPLLVASFARTEPLAERLNRPRRQKAPKASPTQVAAPSSAFDGEDDDGESGRLRLLAGFLAHWGLSFRAGLARRFGSKRKRGGQPRIEPVASPAGGARREPVLSGFQGQRQADASPDGPAPDEDYPPEDDFYPAEEDDDDLAPPARDPAPVAGRRIQSPRIQAPAAAPLPAPRQGRIVPQP</sequence>
<name>A0A964T3K7_9HYPH</name>
<organism evidence="9 10">
    <name type="scientific">Propylenella binzhouense</name>
    <dbReference type="NCBI Taxonomy" id="2555902"/>
    <lineage>
        <taxon>Bacteria</taxon>
        <taxon>Pseudomonadati</taxon>
        <taxon>Pseudomonadota</taxon>
        <taxon>Alphaproteobacteria</taxon>
        <taxon>Hyphomicrobiales</taxon>
        <taxon>Propylenellaceae</taxon>
        <taxon>Propylenella</taxon>
    </lineage>
</organism>
<dbReference type="Proteomes" id="UP000773614">
    <property type="component" value="Unassembled WGS sequence"/>
</dbReference>
<protein>
    <recommendedName>
        <fullName evidence="8">DNA translocase FtsK 4TM region domain-containing protein</fullName>
    </recommendedName>
</protein>
<feature type="domain" description="DNA translocase FtsK 4TM region" evidence="8">
    <location>
        <begin position="25"/>
        <end position="175"/>
    </location>
</feature>
<reference evidence="9" key="1">
    <citation type="submission" date="2019-03" db="EMBL/GenBank/DDBJ databases">
        <title>Afifella sp. nov., isolated from activated sludge.</title>
        <authorList>
            <person name="Li Q."/>
            <person name="Liu Y."/>
        </authorList>
    </citation>
    <scope>NUCLEOTIDE SEQUENCE</scope>
    <source>
        <strain evidence="9">L72</strain>
    </source>
</reference>
<dbReference type="AlphaFoldDB" id="A0A964T3K7"/>
<evidence type="ECO:0000256" key="4">
    <source>
        <dbReference type="ARBA" id="ARBA00022989"/>
    </source>
</evidence>
<feature type="compositionally biased region" description="Acidic residues" evidence="6">
    <location>
        <begin position="296"/>
        <end position="317"/>
    </location>
</feature>
<comment type="subcellular location">
    <subcellularLocation>
        <location evidence="1">Cell membrane</location>
        <topology evidence="1">Multi-pass membrane protein</topology>
    </subcellularLocation>
</comment>
<feature type="transmembrane region" description="Helical" evidence="7">
    <location>
        <begin position="112"/>
        <end position="128"/>
    </location>
</feature>
<feature type="transmembrane region" description="Helical" evidence="7">
    <location>
        <begin position="164"/>
        <end position="185"/>
    </location>
</feature>
<dbReference type="InterPro" id="IPR025199">
    <property type="entry name" value="FtsK_4TM"/>
</dbReference>
<dbReference type="Pfam" id="PF13491">
    <property type="entry name" value="FtsK_4TM"/>
    <property type="match status" value="1"/>
</dbReference>
<proteinExistence type="predicted"/>
<dbReference type="EMBL" id="SPKJ01000023">
    <property type="protein sequence ID" value="MYZ47861.1"/>
    <property type="molecule type" value="Genomic_DNA"/>
</dbReference>
<evidence type="ECO:0000256" key="7">
    <source>
        <dbReference type="SAM" id="Phobius"/>
    </source>
</evidence>
<accession>A0A964T3K7</accession>
<dbReference type="RefSeq" id="WP_205520797.1">
    <property type="nucleotide sequence ID" value="NZ_SPKJ01000023.1"/>
</dbReference>
<evidence type="ECO:0000256" key="2">
    <source>
        <dbReference type="ARBA" id="ARBA00022475"/>
    </source>
</evidence>
<evidence type="ECO:0000256" key="1">
    <source>
        <dbReference type="ARBA" id="ARBA00004651"/>
    </source>
</evidence>
<keyword evidence="2" id="KW-1003">Cell membrane</keyword>
<feature type="transmembrane region" description="Helical" evidence="7">
    <location>
        <begin position="66"/>
        <end position="91"/>
    </location>
</feature>
<evidence type="ECO:0000256" key="5">
    <source>
        <dbReference type="ARBA" id="ARBA00023136"/>
    </source>
</evidence>
<comment type="caution">
    <text evidence="9">The sequence shown here is derived from an EMBL/GenBank/DDBJ whole genome shotgun (WGS) entry which is preliminary data.</text>
</comment>
<feature type="region of interest" description="Disordered" evidence="6">
    <location>
        <begin position="252"/>
        <end position="357"/>
    </location>
</feature>
<keyword evidence="3 7" id="KW-0812">Transmembrane</keyword>
<feature type="transmembrane region" description="Helical" evidence="7">
    <location>
        <begin position="27"/>
        <end position="46"/>
    </location>
</feature>
<evidence type="ECO:0000313" key="9">
    <source>
        <dbReference type="EMBL" id="MYZ47861.1"/>
    </source>
</evidence>
<keyword evidence="5 7" id="KW-0472">Membrane</keyword>
<evidence type="ECO:0000256" key="6">
    <source>
        <dbReference type="SAM" id="MobiDB-lite"/>
    </source>
</evidence>
<dbReference type="GO" id="GO:0005886">
    <property type="term" value="C:plasma membrane"/>
    <property type="evidence" value="ECO:0007669"/>
    <property type="project" value="UniProtKB-SubCell"/>
</dbReference>
<evidence type="ECO:0000256" key="3">
    <source>
        <dbReference type="ARBA" id="ARBA00022692"/>
    </source>
</evidence>
<gene>
    <name evidence="9" type="ORF">E4O86_09070</name>
</gene>
<feature type="non-terminal residue" evidence="9">
    <location>
        <position position="357"/>
    </location>
</feature>
<feature type="compositionally biased region" description="Low complexity" evidence="6">
    <location>
        <begin position="318"/>
        <end position="328"/>
    </location>
</feature>
<evidence type="ECO:0000313" key="10">
    <source>
        <dbReference type="Proteomes" id="UP000773614"/>
    </source>
</evidence>